<keyword evidence="3" id="KW-1185">Reference proteome</keyword>
<evidence type="ECO:0000256" key="1">
    <source>
        <dbReference type="SAM" id="MobiDB-lite"/>
    </source>
</evidence>
<feature type="compositionally biased region" description="Polar residues" evidence="1">
    <location>
        <begin position="172"/>
        <end position="185"/>
    </location>
</feature>
<organism evidence="2 3">
    <name type="scientific">Ridgeia piscesae</name>
    <name type="common">Tubeworm</name>
    <dbReference type="NCBI Taxonomy" id="27915"/>
    <lineage>
        <taxon>Eukaryota</taxon>
        <taxon>Metazoa</taxon>
        <taxon>Spiralia</taxon>
        <taxon>Lophotrochozoa</taxon>
        <taxon>Annelida</taxon>
        <taxon>Polychaeta</taxon>
        <taxon>Sedentaria</taxon>
        <taxon>Canalipalpata</taxon>
        <taxon>Sabellida</taxon>
        <taxon>Siboglinidae</taxon>
        <taxon>Ridgeia</taxon>
    </lineage>
</organism>
<reference evidence="2" key="1">
    <citation type="journal article" date="2023" name="Mol. Biol. Evol.">
        <title>Third-Generation Sequencing Reveals the Adaptive Role of the Epigenome in Three Deep-Sea Polychaetes.</title>
        <authorList>
            <person name="Perez M."/>
            <person name="Aroh O."/>
            <person name="Sun Y."/>
            <person name="Lan Y."/>
            <person name="Juniper S.K."/>
            <person name="Young C.R."/>
            <person name="Angers B."/>
            <person name="Qian P.Y."/>
        </authorList>
    </citation>
    <scope>NUCLEOTIDE SEQUENCE</scope>
    <source>
        <strain evidence="2">R07B-5</strain>
    </source>
</reference>
<name>A0AAD9KXV8_RIDPI</name>
<evidence type="ECO:0000313" key="3">
    <source>
        <dbReference type="Proteomes" id="UP001209878"/>
    </source>
</evidence>
<dbReference type="EMBL" id="JAODUO010000477">
    <property type="protein sequence ID" value="KAK2179688.1"/>
    <property type="molecule type" value="Genomic_DNA"/>
</dbReference>
<protein>
    <submittedName>
        <fullName evidence="2">Uncharacterized protein</fullName>
    </submittedName>
</protein>
<dbReference type="Proteomes" id="UP001209878">
    <property type="component" value="Unassembled WGS sequence"/>
</dbReference>
<gene>
    <name evidence="2" type="ORF">NP493_477g01032</name>
</gene>
<feature type="region of interest" description="Disordered" evidence="1">
    <location>
        <begin position="161"/>
        <end position="185"/>
    </location>
</feature>
<proteinExistence type="predicted"/>
<accession>A0AAD9KXV8</accession>
<dbReference type="AlphaFoldDB" id="A0AAD9KXV8"/>
<evidence type="ECO:0000313" key="2">
    <source>
        <dbReference type="EMBL" id="KAK2179688.1"/>
    </source>
</evidence>
<sequence>MAQGIGEYLYAAIHSEGVSRHDMALCLASLSEMAHTGSQVFDKPPEGVPSPEALQALKLRLRQKLQQRLRGNEEQAFTEHVQKQLQLLDSLESQDDSEDWASMRSWVVWCLRANLDDDGDDGAICGQTTPHNRRSFLSRQVALDTSTSRDRLRLHRAINSHSLGSDGAGKGSAQNSFDSVNCNET</sequence>
<comment type="caution">
    <text evidence="2">The sequence shown here is derived from an EMBL/GenBank/DDBJ whole genome shotgun (WGS) entry which is preliminary data.</text>
</comment>